<proteinExistence type="predicted"/>
<dbReference type="SMART" id="SM00380">
    <property type="entry name" value="AP2"/>
    <property type="match status" value="1"/>
</dbReference>
<evidence type="ECO:0000256" key="1">
    <source>
        <dbReference type="ARBA" id="ARBA00004123"/>
    </source>
</evidence>
<comment type="subcellular location">
    <subcellularLocation>
        <location evidence="1">Nucleus</location>
    </subcellularLocation>
</comment>
<evidence type="ECO:0000259" key="7">
    <source>
        <dbReference type="PROSITE" id="PS51032"/>
    </source>
</evidence>
<gene>
    <name evidence="8" type="ORF">RJ641_031304</name>
</gene>
<dbReference type="InterPro" id="IPR001471">
    <property type="entry name" value="AP2/ERF_dom"/>
</dbReference>
<reference evidence="8 9" key="1">
    <citation type="submission" date="2023-12" db="EMBL/GenBank/DDBJ databases">
        <title>A high-quality genome assembly for Dillenia turbinata (Dilleniales).</title>
        <authorList>
            <person name="Chanderbali A."/>
        </authorList>
    </citation>
    <scope>NUCLEOTIDE SEQUENCE [LARGE SCALE GENOMIC DNA]</scope>
    <source>
        <strain evidence="8">LSX21</strain>
        <tissue evidence="8">Leaf</tissue>
    </source>
</reference>
<evidence type="ECO:0000256" key="4">
    <source>
        <dbReference type="ARBA" id="ARBA00023163"/>
    </source>
</evidence>
<evidence type="ECO:0000256" key="5">
    <source>
        <dbReference type="ARBA" id="ARBA00023242"/>
    </source>
</evidence>
<dbReference type="InterPro" id="IPR044808">
    <property type="entry name" value="ERF_plant"/>
</dbReference>
<dbReference type="Gene3D" id="3.30.730.10">
    <property type="entry name" value="AP2/ERF domain"/>
    <property type="match status" value="1"/>
</dbReference>
<dbReference type="PANTHER" id="PTHR31190:SF488">
    <property type="entry name" value="ETHYLENE-RESPONSIVE TRANSCRIPTION FACTOR ERF096"/>
    <property type="match status" value="1"/>
</dbReference>
<dbReference type="InterPro" id="IPR036955">
    <property type="entry name" value="AP2/ERF_dom_sf"/>
</dbReference>
<comment type="caution">
    <text evidence="8">The sequence shown here is derived from an EMBL/GenBank/DDBJ whole genome shotgun (WGS) entry which is preliminary data.</text>
</comment>
<keyword evidence="9" id="KW-1185">Reference proteome</keyword>
<feature type="region of interest" description="Disordered" evidence="6">
    <location>
        <begin position="1"/>
        <end position="31"/>
    </location>
</feature>
<evidence type="ECO:0000256" key="6">
    <source>
        <dbReference type="SAM" id="MobiDB-lite"/>
    </source>
</evidence>
<name>A0AAN8VXU9_9MAGN</name>
<evidence type="ECO:0000256" key="2">
    <source>
        <dbReference type="ARBA" id="ARBA00023015"/>
    </source>
</evidence>
<protein>
    <submittedName>
        <fullName evidence="8">AP2/ERF domain</fullName>
    </submittedName>
</protein>
<keyword evidence="4" id="KW-0804">Transcription</keyword>
<dbReference type="CDD" id="cd00018">
    <property type="entry name" value="AP2"/>
    <property type="match status" value="1"/>
</dbReference>
<dbReference type="AlphaFoldDB" id="A0AAN8VXU9"/>
<evidence type="ECO:0000313" key="8">
    <source>
        <dbReference type="EMBL" id="KAK6937796.1"/>
    </source>
</evidence>
<keyword evidence="3" id="KW-0238">DNA-binding</keyword>
<evidence type="ECO:0000313" key="9">
    <source>
        <dbReference type="Proteomes" id="UP001370490"/>
    </source>
</evidence>
<organism evidence="8 9">
    <name type="scientific">Dillenia turbinata</name>
    <dbReference type="NCBI Taxonomy" id="194707"/>
    <lineage>
        <taxon>Eukaryota</taxon>
        <taxon>Viridiplantae</taxon>
        <taxon>Streptophyta</taxon>
        <taxon>Embryophyta</taxon>
        <taxon>Tracheophyta</taxon>
        <taxon>Spermatophyta</taxon>
        <taxon>Magnoliopsida</taxon>
        <taxon>eudicotyledons</taxon>
        <taxon>Gunneridae</taxon>
        <taxon>Pentapetalae</taxon>
        <taxon>Dilleniales</taxon>
        <taxon>Dilleniaceae</taxon>
        <taxon>Dillenia</taxon>
    </lineage>
</organism>
<dbReference type="FunFam" id="3.30.730.10:FF:000001">
    <property type="entry name" value="Ethylene-responsive transcription factor 2"/>
    <property type="match status" value="1"/>
</dbReference>
<dbReference type="PROSITE" id="PS51032">
    <property type="entry name" value="AP2_ERF"/>
    <property type="match status" value="1"/>
</dbReference>
<dbReference type="PANTHER" id="PTHR31190">
    <property type="entry name" value="DNA-BINDING DOMAIN"/>
    <property type="match status" value="1"/>
</dbReference>
<dbReference type="SUPFAM" id="SSF54171">
    <property type="entry name" value="DNA-binding domain"/>
    <property type="match status" value="1"/>
</dbReference>
<dbReference type="InterPro" id="IPR016177">
    <property type="entry name" value="DNA-bd_dom_sf"/>
</dbReference>
<sequence length="197" mass="22647">MEAPRREKKKQNNEEKQLGYRGVRRRPGEKYAAEIRDPSRNGARLWLGTFDTAEEAAHAYDRAAFAMKGHLAMLNFPNEYNHYMNQHGNGSNDVMIYSSSSSSSMASILRQREEQVIEFEYLDDKGHLAMLNFPNEYNHFMNQKGSSNDPMDFSSASSLSYSSLASSSRQRERNVIEFEYLDDKVLDDLLKEGKPNK</sequence>
<dbReference type="EMBL" id="JBAMMX010000006">
    <property type="protein sequence ID" value="KAK6937796.1"/>
    <property type="molecule type" value="Genomic_DNA"/>
</dbReference>
<keyword evidence="5" id="KW-0539">Nucleus</keyword>
<evidence type="ECO:0000256" key="3">
    <source>
        <dbReference type="ARBA" id="ARBA00023125"/>
    </source>
</evidence>
<feature type="domain" description="AP2/ERF" evidence="7">
    <location>
        <begin position="19"/>
        <end position="77"/>
    </location>
</feature>
<dbReference type="Pfam" id="PF00847">
    <property type="entry name" value="AP2"/>
    <property type="match status" value="1"/>
</dbReference>
<accession>A0AAN8VXU9</accession>
<dbReference type="PRINTS" id="PR00367">
    <property type="entry name" value="ETHRSPELEMNT"/>
</dbReference>
<dbReference type="GO" id="GO:0003700">
    <property type="term" value="F:DNA-binding transcription factor activity"/>
    <property type="evidence" value="ECO:0007669"/>
    <property type="project" value="InterPro"/>
</dbReference>
<dbReference type="GO" id="GO:0003677">
    <property type="term" value="F:DNA binding"/>
    <property type="evidence" value="ECO:0007669"/>
    <property type="project" value="UniProtKB-KW"/>
</dbReference>
<dbReference type="Proteomes" id="UP001370490">
    <property type="component" value="Unassembled WGS sequence"/>
</dbReference>
<dbReference type="GO" id="GO:0009873">
    <property type="term" value="P:ethylene-activated signaling pathway"/>
    <property type="evidence" value="ECO:0007669"/>
    <property type="project" value="InterPro"/>
</dbReference>
<keyword evidence="2" id="KW-0805">Transcription regulation</keyword>
<dbReference type="GO" id="GO:0005634">
    <property type="term" value="C:nucleus"/>
    <property type="evidence" value="ECO:0007669"/>
    <property type="project" value="UniProtKB-SubCell"/>
</dbReference>